<gene>
    <name evidence="1" type="ORF">RFI_15721</name>
</gene>
<dbReference type="AlphaFoldDB" id="X6N6W7"/>
<accession>X6N6W7</accession>
<protein>
    <submittedName>
        <fullName evidence="1">Uncharacterized protein</fullName>
    </submittedName>
</protein>
<keyword evidence="2" id="KW-1185">Reference proteome</keyword>
<dbReference type="EMBL" id="ASPP01011576">
    <property type="protein sequence ID" value="ETO21484.1"/>
    <property type="molecule type" value="Genomic_DNA"/>
</dbReference>
<name>X6N6W7_RETFI</name>
<proteinExistence type="predicted"/>
<evidence type="ECO:0000313" key="2">
    <source>
        <dbReference type="Proteomes" id="UP000023152"/>
    </source>
</evidence>
<comment type="caution">
    <text evidence="1">The sequence shown here is derived from an EMBL/GenBank/DDBJ whole genome shotgun (WGS) entry which is preliminary data.</text>
</comment>
<sequence length="230" mass="27228">MISDPGASVWSENWDALTWDHIFNKKAPFVFDPNNFKIHIIHMCQGFWLGENRNFGTIRLGGWNFHKGHVPHDFLYNCDIPLLVELPLHYAYELDEANSFIVPLASPYQNNKQAADDVITQQIQKWWDNNRETNNENKETLLEEGLRSVVSAVDMFRSRDNSKENRHVWILFHIYKSINQAVLNYRVKYCPKEWIPQYSLVLQQPESDNTQHRMNYMLDHYDNKISWDGA</sequence>
<reference evidence="1 2" key="1">
    <citation type="journal article" date="2013" name="Curr. Biol.">
        <title>The Genome of the Foraminiferan Reticulomyxa filosa.</title>
        <authorList>
            <person name="Glockner G."/>
            <person name="Hulsmann N."/>
            <person name="Schleicher M."/>
            <person name="Noegel A.A."/>
            <person name="Eichinger L."/>
            <person name="Gallinger C."/>
            <person name="Pawlowski J."/>
            <person name="Sierra R."/>
            <person name="Euteneuer U."/>
            <person name="Pillet L."/>
            <person name="Moustafa A."/>
            <person name="Platzer M."/>
            <person name="Groth M."/>
            <person name="Szafranski K."/>
            <person name="Schliwa M."/>
        </authorList>
    </citation>
    <scope>NUCLEOTIDE SEQUENCE [LARGE SCALE GENOMIC DNA]</scope>
</reference>
<dbReference type="OrthoDB" id="2015991at2759"/>
<dbReference type="Proteomes" id="UP000023152">
    <property type="component" value="Unassembled WGS sequence"/>
</dbReference>
<organism evidence="1 2">
    <name type="scientific">Reticulomyxa filosa</name>
    <dbReference type="NCBI Taxonomy" id="46433"/>
    <lineage>
        <taxon>Eukaryota</taxon>
        <taxon>Sar</taxon>
        <taxon>Rhizaria</taxon>
        <taxon>Retaria</taxon>
        <taxon>Foraminifera</taxon>
        <taxon>Monothalamids</taxon>
        <taxon>Reticulomyxidae</taxon>
        <taxon>Reticulomyxa</taxon>
    </lineage>
</organism>
<evidence type="ECO:0000313" key="1">
    <source>
        <dbReference type="EMBL" id="ETO21484.1"/>
    </source>
</evidence>